<keyword evidence="6" id="KW-0812">Transmembrane</keyword>
<gene>
    <name evidence="9" type="ORF">I4641_11205</name>
</gene>
<accession>A0A964BTG3</accession>
<keyword evidence="6" id="KW-0472">Membrane</keyword>
<evidence type="ECO:0000256" key="5">
    <source>
        <dbReference type="SAM" id="MobiDB-lite"/>
    </source>
</evidence>
<evidence type="ECO:0000259" key="7">
    <source>
        <dbReference type="PROSITE" id="PS50111"/>
    </source>
</evidence>
<evidence type="ECO:0000259" key="8">
    <source>
        <dbReference type="PROSITE" id="PS50885"/>
    </source>
</evidence>
<dbReference type="Pfam" id="PF00015">
    <property type="entry name" value="MCPsignal"/>
    <property type="match status" value="1"/>
</dbReference>
<dbReference type="PANTHER" id="PTHR32089">
    <property type="entry name" value="METHYL-ACCEPTING CHEMOTAXIS PROTEIN MCPB"/>
    <property type="match status" value="1"/>
</dbReference>
<comment type="similarity">
    <text evidence="2">Belongs to the methyl-accepting chemotaxis (MCP) protein family.</text>
</comment>
<evidence type="ECO:0000313" key="10">
    <source>
        <dbReference type="Proteomes" id="UP000729733"/>
    </source>
</evidence>
<feature type="transmembrane region" description="Helical" evidence="6">
    <location>
        <begin position="360"/>
        <end position="380"/>
    </location>
</feature>
<feature type="transmembrane region" description="Helical" evidence="6">
    <location>
        <begin position="28"/>
        <end position="47"/>
    </location>
</feature>
<dbReference type="SUPFAM" id="SSF58104">
    <property type="entry name" value="Methyl-accepting chemotaxis protein (MCP) signaling domain"/>
    <property type="match status" value="1"/>
</dbReference>
<feature type="domain" description="Methyl-accepting transducer" evidence="7">
    <location>
        <begin position="471"/>
        <end position="707"/>
    </location>
</feature>
<evidence type="ECO:0000256" key="1">
    <source>
        <dbReference type="ARBA" id="ARBA00023224"/>
    </source>
</evidence>
<reference evidence="9" key="1">
    <citation type="journal article" date="2021" name="Antonie Van Leeuwenhoek">
        <title>Draft genome and description of Waterburya agarophytonicola gen. nov. sp. nov. (Pleurocapsales, Cyanobacteria): a seaweed symbiont.</title>
        <authorList>
            <person name="Bonthond G."/>
            <person name="Shalygin S."/>
            <person name="Bayer T."/>
            <person name="Weinberger F."/>
        </authorList>
    </citation>
    <scope>NUCLEOTIDE SEQUENCE</scope>
    <source>
        <strain evidence="9">KI4</strain>
    </source>
</reference>
<feature type="region of interest" description="Disordered" evidence="5">
    <location>
        <begin position="1"/>
        <end position="20"/>
    </location>
</feature>
<evidence type="ECO:0000256" key="4">
    <source>
        <dbReference type="SAM" id="Coils"/>
    </source>
</evidence>
<dbReference type="PROSITE" id="PS50885">
    <property type="entry name" value="HAMP"/>
    <property type="match status" value="1"/>
</dbReference>
<evidence type="ECO:0000313" key="9">
    <source>
        <dbReference type="EMBL" id="MCC0177545.1"/>
    </source>
</evidence>
<evidence type="ECO:0000256" key="3">
    <source>
        <dbReference type="PROSITE-ProRule" id="PRU00284"/>
    </source>
</evidence>
<dbReference type="Proteomes" id="UP000729733">
    <property type="component" value="Unassembled WGS sequence"/>
</dbReference>
<sequence length="752" mass="81679">MLNNLSHQSNSSIKPQKSGFSKNNWKSGILILTFGSLILPIANLPLLGSLHPLLTPKVVAQETPTATPPQETKLVKIGILSKEDTDLTIAQWQPTIDYLSKTIPGYTFELVPTGFEGMYDLANSNGANFYIINSGMYVDFEARHGANRIATLKNLRLGKPYTQFGAVIITKADRDDIDTVKDLKNKNFMAVSPIAFGGWQMAEGVLYDEGIKEPEKFFKQLDYGETHENVIKAVASGQVDAGTIRTDALERAVQRGEAKLEDFKIINQQTTEGFPFVHSTPLYPEWPFAAAKGNDTELNELVAKALFNMSKDSPAAKASKSEGWTVPLNYRPVHELFIDLNIAPYDEIGRLTFVGFLKKYIWLNIAVVTIVIGLIANAFYTQRKAIIQEKQNQESLNVLNKSLEENAAEQKKQREELEKAVVGLMEALEPAADGDLTVRAQLSEGDVGIIADLFNAIVENLKDIALQVKDSAGQVGSSLKENESSIREIAEQAIVEAEQIQATLSSVEEMSTSIKDVASNAEKTAIISNDAFMSAKEGNTVMDRTVDSIQGLRTTIGDTAKKIKRLGESAQQISQVVALIDEIALKTNLLAINASVEAARAGELGQGFTAVAEQVGALAEQSANATKEIAQLITGIQQETQEVVVAMETGTSQVVDSTRLVEATKVSLSTVLIKSQEIDLLMKSISQATISQAETSQAVTEIMMLNSKSSQERSKSSGQVAQAIQSTTAILGELQESVAQFKVSETEEVGAI</sequence>
<evidence type="ECO:0000256" key="6">
    <source>
        <dbReference type="SAM" id="Phobius"/>
    </source>
</evidence>
<feature type="coiled-coil region" evidence="4">
    <location>
        <begin position="386"/>
        <end position="427"/>
    </location>
</feature>
<comment type="caution">
    <text evidence="9">The sequence shown here is derived from an EMBL/GenBank/DDBJ whole genome shotgun (WGS) entry which is preliminary data.</text>
</comment>
<dbReference type="PROSITE" id="PS50111">
    <property type="entry name" value="CHEMOTAXIS_TRANSDUC_2"/>
    <property type="match status" value="1"/>
</dbReference>
<protein>
    <submittedName>
        <fullName evidence="9">PhnD/SsuA/transferrin family substrate-binding protein</fullName>
    </submittedName>
</protein>
<dbReference type="SUPFAM" id="SSF53850">
    <property type="entry name" value="Periplasmic binding protein-like II"/>
    <property type="match status" value="1"/>
</dbReference>
<name>A0A964BTG3_9CYAN</name>
<dbReference type="Gene3D" id="3.40.190.10">
    <property type="entry name" value="Periplasmic binding protein-like II"/>
    <property type="match status" value="2"/>
</dbReference>
<keyword evidence="4" id="KW-0175">Coiled coil</keyword>
<proteinExistence type="inferred from homology"/>
<dbReference type="InterPro" id="IPR004089">
    <property type="entry name" value="MCPsignal_dom"/>
</dbReference>
<keyword evidence="10" id="KW-1185">Reference proteome</keyword>
<dbReference type="CDD" id="cd11386">
    <property type="entry name" value="MCP_signal"/>
    <property type="match status" value="1"/>
</dbReference>
<dbReference type="AlphaFoldDB" id="A0A964BTG3"/>
<dbReference type="InterPro" id="IPR003660">
    <property type="entry name" value="HAMP_dom"/>
</dbReference>
<evidence type="ECO:0000256" key="2">
    <source>
        <dbReference type="ARBA" id="ARBA00029447"/>
    </source>
</evidence>
<keyword evidence="6" id="KW-1133">Transmembrane helix</keyword>
<dbReference type="PANTHER" id="PTHR32089:SF114">
    <property type="entry name" value="METHYL-ACCEPTING CHEMOTAXIS PROTEIN MCPB"/>
    <property type="match status" value="1"/>
</dbReference>
<dbReference type="GO" id="GO:0007165">
    <property type="term" value="P:signal transduction"/>
    <property type="evidence" value="ECO:0007669"/>
    <property type="project" value="UniProtKB-KW"/>
</dbReference>
<dbReference type="SMART" id="SM00283">
    <property type="entry name" value="MA"/>
    <property type="match status" value="1"/>
</dbReference>
<dbReference type="RefSeq" id="WP_229640609.1">
    <property type="nucleotide sequence ID" value="NZ_JADWDC010000024.1"/>
</dbReference>
<keyword evidence="1 3" id="KW-0807">Transducer</keyword>
<dbReference type="EMBL" id="JADWDC010000024">
    <property type="protein sequence ID" value="MCC0177545.1"/>
    <property type="molecule type" value="Genomic_DNA"/>
</dbReference>
<feature type="domain" description="HAMP" evidence="8">
    <location>
        <begin position="415"/>
        <end position="466"/>
    </location>
</feature>
<dbReference type="GO" id="GO:0016020">
    <property type="term" value="C:membrane"/>
    <property type="evidence" value="ECO:0007669"/>
    <property type="project" value="InterPro"/>
</dbReference>
<organism evidence="9 10">
    <name type="scientific">Waterburya agarophytonicola KI4</name>
    <dbReference type="NCBI Taxonomy" id="2874699"/>
    <lineage>
        <taxon>Bacteria</taxon>
        <taxon>Bacillati</taxon>
        <taxon>Cyanobacteriota</taxon>
        <taxon>Cyanophyceae</taxon>
        <taxon>Pleurocapsales</taxon>
        <taxon>Hyellaceae</taxon>
        <taxon>Waterburya</taxon>
        <taxon>Waterburya agarophytonicola</taxon>
    </lineage>
</organism>
<dbReference type="Pfam" id="PF12974">
    <property type="entry name" value="Phosphonate-bd"/>
    <property type="match status" value="1"/>
</dbReference>
<dbReference type="Gene3D" id="1.10.287.950">
    <property type="entry name" value="Methyl-accepting chemotaxis protein"/>
    <property type="match status" value="1"/>
</dbReference>